<proteinExistence type="predicted"/>
<dbReference type="EMBL" id="WIXP02000010">
    <property type="protein sequence ID" value="KAF6204487.1"/>
    <property type="molecule type" value="Genomic_DNA"/>
</dbReference>
<reference evidence="2" key="1">
    <citation type="journal article" date="2021" name="Mol. Ecol. Resour.">
        <title>Apolygus lucorum genome provides insights into omnivorousness and mesophyll feeding.</title>
        <authorList>
            <person name="Liu Y."/>
            <person name="Liu H."/>
            <person name="Wang H."/>
            <person name="Huang T."/>
            <person name="Liu B."/>
            <person name="Yang B."/>
            <person name="Yin L."/>
            <person name="Li B."/>
            <person name="Zhang Y."/>
            <person name="Zhang S."/>
            <person name="Jiang F."/>
            <person name="Zhang X."/>
            <person name="Ren Y."/>
            <person name="Wang B."/>
            <person name="Wang S."/>
            <person name="Lu Y."/>
            <person name="Wu K."/>
            <person name="Fan W."/>
            <person name="Wang G."/>
        </authorList>
    </citation>
    <scope>NUCLEOTIDE SEQUENCE</scope>
    <source>
        <strain evidence="2">12Hb</strain>
    </source>
</reference>
<sequence length="334" mass="37314">MPFTPDAQRTRIPLMIRRFTDKRRNALERARTFANRVCELCSARIAPSAKKLWGVEEPKDEPKGILNLNEHQMWRDSTWSTSDHAVSQPITMAARRSGSFPGSEAGNILSPRSSETSGLGVKMVEYVLGTSPTSKELEPRMRALVMNDGGEKKDKEKAPSSPYDAANKKEMENGVTQNGVQNGLDDDKCFNRTPGSRQPSPSDEDLNKNNPVVVLDSAHLMGHFPQGHHLLEPFEQPVMLDGSGVFEGGAPQYQHQQQQPMESPNVLPPSFDVQLAKHLYFSFPTSPQHVIQEIDVMFYGDKTLINLLMVRYQSMAIPLSSRFEVGGLPNRSKR</sequence>
<feature type="region of interest" description="Disordered" evidence="1">
    <location>
        <begin position="241"/>
        <end position="266"/>
    </location>
</feature>
<organism evidence="2 3">
    <name type="scientific">Apolygus lucorum</name>
    <name type="common">Small green plant bug</name>
    <name type="synonym">Lygocoris lucorum</name>
    <dbReference type="NCBI Taxonomy" id="248454"/>
    <lineage>
        <taxon>Eukaryota</taxon>
        <taxon>Metazoa</taxon>
        <taxon>Ecdysozoa</taxon>
        <taxon>Arthropoda</taxon>
        <taxon>Hexapoda</taxon>
        <taxon>Insecta</taxon>
        <taxon>Pterygota</taxon>
        <taxon>Neoptera</taxon>
        <taxon>Paraneoptera</taxon>
        <taxon>Hemiptera</taxon>
        <taxon>Heteroptera</taxon>
        <taxon>Panheteroptera</taxon>
        <taxon>Cimicomorpha</taxon>
        <taxon>Miridae</taxon>
        <taxon>Mirini</taxon>
        <taxon>Apolygus</taxon>
    </lineage>
</organism>
<dbReference type="Proteomes" id="UP000466442">
    <property type="component" value="Unassembled WGS sequence"/>
</dbReference>
<protein>
    <submittedName>
        <fullName evidence="2">Uncharacterized protein</fullName>
    </submittedName>
</protein>
<name>A0A8S9X667_APOLU</name>
<evidence type="ECO:0000256" key="1">
    <source>
        <dbReference type="SAM" id="MobiDB-lite"/>
    </source>
</evidence>
<dbReference type="OrthoDB" id="668540at2759"/>
<keyword evidence="3" id="KW-1185">Reference proteome</keyword>
<feature type="region of interest" description="Disordered" evidence="1">
    <location>
        <begin position="147"/>
        <end position="209"/>
    </location>
</feature>
<comment type="caution">
    <text evidence="2">The sequence shown here is derived from an EMBL/GenBank/DDBJ whole genome shotgun (WGS) entry which is preliminary data.</text>
</comment>
<feature type="region of interest" description="Disordered" evidence="1">
    <location>
        <begin position="96"/>
        <end position="115"/>
    </location>
</feature>
<dbReference type="AlphaFoldDB" id="A0A8S9X667"/>
<feature type="compositionally biased region" description="Basic and acidic residues" evidence="1">
    <location>
        <begin position="149"/>
        <end position="158"/>
    </location>
</feature>
<evidence type="ECO:0000313" key="3">
    <source>
        <dbReference type="Proteomes" id="UP000466442"/>
    </source>
</evidence>
<accession>A0A8S9X667</accession>
<evidence type="ECO:0000313" key="2">
    <source>
        <dbReference type="EMBL" id="KAF6204487.1"/>
    </source>
</evidence>
<gene>
    <name evidence="2" type="ORF">GE061_002828</name>
</gene>